<evidence type="ECO:0000313" key="13">
    <source>
        <dbReference type="EMBL" id="CAG9766001.1"/>
    </source>
</evidence>
<evidence type="ECO:0000256" key="6">
    <source>
        <dbReference type="ARBA" id="ARBA00022989"/>
    </source>
</evidence>
<keyword evidence="6" id="KW-1133">Transmembrane helix</keyword>
<evidence type="ECO:0000256" key="3">
    <source>
        <dbReference type="ARBA" id="ARBA00022448"/>
    </source>
</evidence>
<gene>
    <name evidence="13" type="ORF">CEUTPL_LOCUS6596</name>
</gene>
<keyword evidence="7" id="KW-0915">Sodium</keyword>
<keyword evidence="10 12" id="KW-0739">Sodium transport</keyword>
<reference evidence="13" key="1">
    <citation type="submission" date="2022-01" db="EMBL/GenBank/DDBJ databases">
        <authorList>
            <person name="King R."/>
        </authorList>
    </citation>
    <scope>NUCLEOTIDE SEQUENCE</scope>
</reference>
<dbReference type="PANTHER" id="PTHR11690">
    <property type="entry name" value="AMILORIDE-SENSITIVE SODIUM CHANNEL-RELATED"/>
    <property type="match status" value="1"/>
</dbReference>
<comment type="similarity">
    <text evidence="2 12">Belongs to the amiloride-sensitive sodium channel (TC 1.A.6) family.</text>
</comment>
<keyword evidence="11 12" id="KW-0407">Ion channel</keyword>
<name>A0A9N9QDL9_9CUCU</name>
<evidence type="ECO:0000256" key="8">
    <source>
        <dbReference type="ARBA" id="ARBA00023065"/>
    </source>
</evidence>
<evidence type="ECO:0000256" key="9">
    <source>
        <dbReference type="ARBA" id="ARBA00023136"/>
    </source>
</evidence>
<organism evidence="13 14">
    <name type="scientific">Ceutorhynchus assimilis</name>
    <name type="common">cabbage seed weevil</name>
    <dbReference type="NCBI Taxonomy" id="467358"/>
    <lineage>
        <taxon>Eukaryota</taxon>
        <taxon>Metazoa</taxon>
        <taxon>Ecdysozoa</taxon>
        <taxon>Arthropoda</taxon>
        <taxon>Hexapoda</taxon>
        <taxon>Insecta</taxon>
        <taxon>Pterygota</taxon>
        <taxon>Neoptera</taxon>
        <taxon>Endopterygota</taxon>
        <taxon>Coleoptera</taxon>
        <taxon>Polyphaga</taxon>
        <taxon>Cucujiformia</taxon>
        <taxon>Curculionidae</taxon>
        <taxon>Ceutorhynchinae</taxon>
        <taxon>Ceutorhynchus</taxon>
    </lineage>
</organism>
<evidence type="ECO:0000256" key="7">
    <source>
        <dbReference type="ARBA" id="ARBA00023053"/>
    </source>
</evidence>
<protein>
    <recommendedName>
        <fullName evidence="15">Pickpocket protein 28-like</fullName>
    </recommendedName>
</protein>
<dbReference type="PANTHER" id="PTHR11690:SF288">
    <property type="entry name" value="AMILORIDE-SENSITIVE NA+ CHANNEL-RELATED"/>
    <property type="match status" value="1"/>
</dbReference>
<dbReference type="EMBL" id="OU892279">
    <property type="protein sequence ID" value="CAG9766001.1"/>
    <property type="molecule type" value="Genomic_DNA"/>
</dbReference>
<dbReference type="GO" id="GO:0015280">
    <property type="term" value="F:ligand-gated sodium channel activity"/>
    <property type="evidence" value="ECO:0007669"/>
    <property type="project" value="TreeGrafter"/>
</dbReference>
<keyword evidence="9" id="KW-0472">Membrane</keyword>
<keyword evidence="3 12" id="KW-0813">Transport</keyword>
<evidence type="ECO:0008006" key="15">
    <source>
        <dbReference type="Google" id="ProtNLM"/>
    </source>
</evidence>
<evidence type="ECO:0000256" key="11">
    <source>
        <dbReference type="ARBA" id="ARBA00023303"/>
    </source>
</evidence>
<evidence type="ECO:0000256" key="12">
    <source>
        <dbReference type="RuleBase" id="RU000679"/>
    </source>
</evidence>
<evidence type="ECO:0000256" key="2">
    <source>
        <dbReference type="ARBA" id="ARBA00007193"/>
    </source>
</evidence>
<keyword evidence="14" id="KW-1185">Reference proteome</keyword>
<keyword evidence="5 12" id="KW-0812">Transmembrane</keyword>
<dbReference type="InterPro" id="IPR001873">
    <property type="entry name" value="ENaC"/>
</dbReference>
<evidence type="ECO:0000256" key="1">
    <source>
        <dbReference type="ARBA" id="ARBA00004141"/>
    </source>
</evidence>
<proteinExistence type="inferred from homology"/>
<evidence type="ECO:0000256" key="5">
    <source>
        <dbReference type="ARBA" id="ARBA00022692"/>
    </source>
</evidence>
<dbReference type="OrthoDB" id="6021021at2759"/>
<accession>A0A9N9QDL9</accession>
<evidence type="ECO:0000256" key="10">
    <source>
        <dbReference type="ARBA" id="ARBA00023201"/>
    </source>
</evidence>
<dbReference type="AlphaFoldDB" id="A0A9N9QDL9"/>
<comment type="subcellular location">
    <subcellularLocation>
        <location evidence="1">Membrane</location>
        <topology evidence="1">Multi-pass membrane protein</topology>
    </subcellularLocation>
</comment>
<keyword evidence="8 12" id="KW-0406">Ion transport</keyword>
<evidence type="ECO:0000313" key="14">
    <source>
        <dbReference type="Proteomes" id="UP001152799"/>
    </source>
</evidence>
<dbReference type="Proteomes" id="UP001152799">
    <property type="component" value="Chromosome 3"/>
</dbReference>
<evidence type="ECO:0000256" key="4">
    <source>
        <dbReference type="ARBA" id="ARBA00022461"/>
    </source>
</evidence>
<keyword evidence="4 12" id="KW-0894">Sodium channel</keyword>
<dbReference type="Pfam" id="PF00858">
    <property type="entry name" value="ASC"/>
    <property type="match status" value="1"/>
</dbReference>
<dbReference type="GO" id="GO:0005886">
    <property type="term" value="C:plasma membrane"/>
    <property type="evidence" value="ECO:0007669"/>
    <property type="project" value="TreeGrafter"/>
</dbReference>
<sequence length="324" mass="38504">MVYQKWENSPVIVSFATRETPIHEIPFPAVTICPEIKSYKATYNHSNMLVKLKDKKRLTKQEYESTSYMNLLCDVNTSVNITEELFKYENDSEFNYFNNYYYTDNRFYDFIFDVSPNLINRFYSCKWMNRMQNCKDMFSLILTDEGLCATFNMMDKSKIYRNDVFLPEIPFPSRSPPTNITWSLGRGYENDQNTNTYPRRALFSGAKNSLTILLYDYKIDADPTCKMQGFKVIFHTPTRVPRLSQQYIRLPLREVVVAAVQPVMITTSETVKNFRSEIRECYFESEKVLRFFKTYSQRNCQLECLTNFTFYWCECVGFYMPSKF</sequence>
<dbReference type="Gene3D" id="2.60.470.10">
    <property type="entry name" value="Acid-sensing ion channels like domains"/>
    <property type="match status" value="1"/>
</dbReference>